<evidence type="ECO:0000313" key="1">
    <source>
        <dbReference type="EMBL" id="GJD54069.1"/>
    </source>
</evidence>
<comment type="caution">
    <text evidence="1">The sequence shown here is derived from an EMBL/GenBank/DDBJ whole genome shotgun (WGS) entry which is preliminary data.</text>
</comment>
<keyword evidence="2" id="KW-1185">Reference proteome</keyword>
<evidence type="ECO:0000313" key="2">
    <source>
        <dbReference type="Proteomes" id="UP001055167"/>
    </source>
</evidence>
<protein>
    <submittedName>
        <fullName evidence="1">Uncharacterized protein</fullName>
    </submittedName>
</protein>
<sequence>MNRNIESRVRKLEKEVNMNDLRNLTDQELDSLILGELGAMTAEHGSIMGAVSFYRSLGLPDFDAHADLIENSIPVFQEMIERRHSAEA</sequence>
<dbReference type="Proteomes" id="UP001055167">
    <property type="component" value="Unassembled WGS sequence"/>
</dbReference>
<accession>A0ABQ4RAE4</accession>
<reference evidence="1" key="1">
    <citation type="journal article" date="2021" name="Front. Microbiol.">
        <title>Comprehensive Comparative Genomics and Phenotyping of Methylobacterium Species.</title>
        <authorList>
            <person name="Alessa O."/>
            <person name="Ogura Y."/>
            <person name="Fujitani Y."/>
            <person name="Takami H."/>
            <person name="Hayashi T."/>
            <person name="Sahin N."/>
            <person name="Tani A."/>
        </authorList>
    </citation>
    <scope>NUCLEOTIDE SEQUENCE</scope>
    <source>
        <strain evidence="1">KCTC 52305</strain>
    </source>
</reference>
<proteinExistence type="predicted"/>
<dbReference type="EMBL" id="BPQH01000050">
    <property type="protein sequence ID" value="GJD54069.1"/>
    <property type="molecule type" value="Genomic_DNA"/>
</dbReference>
<reference evidence="1" key="2">
    <citation type="submission" date="2021-08" db="EMBL/GenBank/DDBJ databases">
        <authorList>
            <person name="Tani A."/>
            <person name="Ola A."/>
            <person name="Ogura Y."/>
            <person name="Katsura K."/>
            <person name="Hayashi T."/>
        </authorList>
    </citation>
    <scope>NUCLEOTIDE SEQUENCE</scope>
    <source>
        <strain evidence="1">KCTC 52305</strain>
    </source>
</reference>
<gene>
    <name evidence="1" type="ORF">OPKNFCMD_6850</name>
</gene>
<name>A0ABQ4RAE4_9HYPH</name>
<organism evidence="1 2">
    <name type="scientific">Methylobacterium crusticola</name>
    <dbReference type="NCBI Taxonomy" id="1697972"/>
    <lineage>
        <taxon>Bacteria</taxon>
        <taxon>Pseudomonadati</taxon>
        <taxon>Pseudomonadota</taxon>
        <taxon>Alphaproteobacteria</taxon>
        <taxon>Hyphomicrobiales</taxon>
        <taxon>Methylobacteriaceae</taxon>
        <taxon>Methylobacterium</taxon>
    </lineage>
</organism>